<protein>
    <submittedName>
        <fullName evidence="2">Uncharacterized protein</fullName>
    </submittedName>
</protein>
<organism evidence="2 3">
    <name type="scientific">Parashewanella spongiae</name>
    <dbReference type="NCBI Taxonomy" id="342950"/>
    <lineage>
        <taxon>Bacteria</taxon>
        <taxon>Pseudomonadati</taxon>
        <taxon>Pseudomonadota</taxon>
        <taxon>Gammaproteobacteria</taxon>
        <taxon>Alteromonadales</taxon>
        <taxon>Shewanellaceae</taxon>
        <taxon>Parashewanella</taxon>
    </lineage>
</organism>
<gene>
    <name evidence="2" type="ORF">D5R81_04860</name>
</gene>
<accession>A0A3A6U9D3</accession>
<reference evidence="2 3" key="1">
    <citation type="submission" date="2018-09" db="EMBL/GenBank/DDBJ databases">
        <title>Phylogeny of the Shewanellaceae, and recommendation for two new genera, Pseudoshewanella and Parashewanella.</title>
        <authorList>
            <person name="Wang G."/>
        </authorList>
    </citation>
    <scope>NUCLEOTIDE SEQUENCE [LARGE SCALE GENOMIC DNA]</scope>
    <source>
        <strain evidence="2 3">KCTC 22492</strain>
    </source>
</reference>
<evidence type="ECO:0000313" key="3">
    <source>
        <dbReference type="Proteomes" id="UP000273022"/>
    </source>
</evidence>
<evidence type="ECO:0000313" key="2">
    <source>
        <dbReference type="EMBL" id="RJY18546.1"/>
    </source>
</evidence>
<feature type="coiled-coil region" evidence="1">
    <location>
        <begin position="86"/>
        <end position="117"/>
    </location>
</feature>
<evidence type="ECO:0000256" key="1">
    <source>
        <dbReference type="SAM" id="Coils"/>
    </source>
</evidence>
<dbReference type="EMBL" id="QYYH01000020">
    <property type="protein sequence ID" value="RJY18546.1"/>
    <property type="molecule type" value="Genomic_DNA"/>
</dbReference>
<dbReference type="OrthoDB" id="6705805at2"/>
<name>A0A3A6U9D3_9GAMM</name>
<dbReference type="AlphaFoldDB" id="A0A3A6U9D3"/>
<proteinExistence type="predicted"/>
<keyword evidence="1" id="KW-0175">Coiled coil</keyword>
<comment type="caution">
    <text evidence="2">The sequence shown here is derived from an EMBL/GenBank/DDBJ whole genome shotgun (WGS) entry which is preliminary data.</text>
</comment>
<dbReference type="RefSeq" id="WP_121852522.1">
    <property type="nucleotide sequence ID" value="NZ_CP037952.1"/>
</dbReference>
<dbReference type="Proteomes" id="UP000273022">
    <property type="component" value="Unassembled WGS sequence"/>
</dbReference>
<keyword evidence="3" id="KW-1185">Reference proteome</keyword>
<sequence length="160" mass="18217">MKKLVGQQLNDAIEKELRAMVREGFDVSPISNKNLYNRLKSKGIISGAISTLTSRKSLIEHYKKTQLDEVGGTLGDSLRNGSTQSRAELIKANATLREQVEESKEQLKQNVDTVIKIITEIKATGIHRNVERTLSPFFLRELERKKLNNIHEEDEEDEEL</sequence>